<accession>A0A554WUX0</accession>
<reference evidence="1 2" key="1">
    <citation type="submission" date="2019-07" db="EMBL/GenBank/DDBJ databases">
        <title>Tepidimonas sediminis YIM 72259 draft genome.</title>
        <authorList>
            <person name="Da Costa M.S."/>
            <person name="Froufe H.J.C."/>
            <person name="Egas C."/>
            <person name="Albuquerque L."/>
        </authorList>
    </citation>
    <scope>NUCLEOTIDE SEQUENCE [LARGE SCALE GENOMIC DNA]</scope>
    <source>
        <strain evidence="1 2">YIM 72259</strain>
    </source>
</reference>
<dbReference type="InterPro" id="IPR019117">
    <property type="entry name" value="CRISPR-assoc_protein_Cmr3"/>
</dbReference>
<evidence type="ECO:0000313" key="1">
    <source>
        <dbReference type="EMBL" id="TSE27358.1"/>
    </source>
</evidence>
<organism evidence="1 2">
    <name type="scientific">Tepidimonas sediminis</name>
    <dbReference type="NCBI Taxonomy" id="2588941"/>
    <lineage>
        <taxon>Bacteria</taxon>
        <taxon>Pseudomonadati</taxon>
        <taxon>Pseudomonadota</taxon>
        <taxon>Betaproteobacteria</taxon>
        <taxon>Burkholderiales</taxon>
        <taxon>Tepidimonas</taxon>
    </lineage>
</organism>
<evidence type="ECO:0000313" key="2">
    <source>
        <dbReference type="Proteomes" id="UP000320225"/>
    </source>
</evidence>
<dbReference type="Proteomes" id="UP000320225">
    <property type="component" value="Unassembled WGS sequence"/>
</dbReference>
<comment type="caution">
    <text evidence="1">The sequence shown here is derived from an EMBL/GenBank/DDBJ whole genome shotgun (WGS) entry which is preliminary data.</text>
</comment>
<name>A0A554WUX0_9BURK</name>
<gene>
    <name evidence="1" type="ORF">Tsedi_00191</name>
</gene>
<sequence length="382" mass="40287">MTTAVFLEPLDVLFLRGNKLFGDPGSYGESLVPPWPSVAAGALRSRMLADAGVDLAAFADGAVGHPELGTPKGPGAFTLTAFHLARRRADGEVELFVAPPADLVISKGDDGKTHVRALAPTALANLGLMSSAPLPLQPVLAEPTRFKPESGVWLTEAGWCAYLGGKLPTPDQLLAPSALWALEPRVGVGLSAETRRADDGKLFTVQAVAMAADVGFLATVAGARLPKSGTVRFGGDGRAAAVRAVDKALPQPDYVAVARSGRCRLVLTTPALFAQGWLPNGVARADDGSLRLDLHGVRARLVCAAVPRAEVISGWDLAHRRPKPAERAAPAGSVYWFDELQATPEALAKLVERGLWSEACEDAARRAEGFNRVAIAPWTDHR</sequence>
<keyword evidence="2" id="KW-1185">Reference proteome</keyword>
<dbReference type="EMBL" id="VJND01000001">
    <property type="protein sequence ID" value="TSE27358.1"/>
    <property type="molecule type" value="Genomic_DNA"/>
</dbReference>
<dbReference type="Pfam" id="PF09700">
    <property type="entry name" value="Cas_Cmr3"/>
    <property type="match status" value="1"/>
</dbReference>
<dbReference type="AlphaFoldDB" id="A0A554WUX0"/>
<dbReference type="Gene3D" id="2.60.40.4350">
    <property type="match status" value="1"/>
</dbReference>
<dbReference type="OrthoDB" id="6162707at2"/>
<protein>
    <submittedName>
        <fullName evidence="1">CRISPR type III-B/RAMP module-associated protein Cmr3</fullName>
    </submittedName>
</protein>
<dbReference type="Gene3D" id="3.30.70.2940">
    <property type="match status" value="1"/>
</dbReference>
<dbReference type="RefSeq" id="WP_143892696.1">
    <property type="nucleotide sequence ID" value="NZ_VJND01000001.1"/>
</dbReference>
<proteinExistence type="predicted"/>